<dbReference type="EMBL" id="GGEC01056004">
    <property type="protein sequence ID" value="MBX36488.1"/>
    <property type="molecule type" value="Transcribed_RNA"/>
</dbReference>
<accession>A0A2P2N1Z3</accession>
<dbReference type="PANTHER" id="PTHR34570">
    <property type="entry name" value="OS03G0593100 PROTEIN"/>
    <property type="match status" value="1"/>
</dbReference>
<dbReference type="AlphaFoldDB" id="A0A2P2N1Z3"/>
<reference evidence="1" key="1">
    <citation type="submission" date="2018-02" db="EMBL/GenBank/DDBJ databases">
        <title>Rhizophora mucronata_Transcriptome.</title>
        <authorList>
            <person name="Meera S.P."/>
            <person name="Sreeshan A."/>
            <person name="Augustine A."/>
        </authorList>
    </citation>
    <scope>NUCLEOTIDE SEQUENCE</scope>
    <source>
        <tissue evidence="1">Leaf</tissue>
    </source>
</reference>
<protein>
    <submittedName>
        <fullName evidence="1">Uncharacterized protein</fullName>
    </submittedName>
</protein>
<name>A0A2P2N1Z3_RHIMU</name>
<organism evidence="1">
    <name type="scientific">Rhizophora mucronata</name>
    <name type="common">Asiatic mangrove</name>
    <dbReference type="NCBI Taxonomy" id="61149"/>
    <lineage>
        <taxon>Eukaryota</taxon>
        <taxon>Viridiplantae</taxon>
        <taxon>Streptophyta</taxon>
        <taxon>Embryophyta</taxon>
        <taxon>Tracheophyta</taxon>
        <taxon>Spermatophyta</taxon>
        <taxon>Magnoliopsida</taxon>
        <taxon>eudicotyledons</taxon>
        <taxon>Gunneridae</taxon>
        <taxon>Pentapetalae</taxon>
        <taxon>rosids</taxon>
        <taxon>fabids</taxon>
        <taxon>Malpighiales</taxon>
        <taxon>Rhizophoraceae</taxon>
        <taxon>Rhizophora</taxon>
    </lineage>
</organism>
<proteinExistence type="predicted"/>
<sequence>MREVRELSKTLNEPKWFNPMRLQHHQPDSDSKLFLHTEMIIQQRPMPHMSLSLWPDSQMKRKQQDLHSVETPTVLMLGLWPEGKRANKRKYLWNSFDDSAFDDIDTSLHL</sequence>
<dbReference type="PANTHER" id="PTHR34570:SF7">
    <property type="entry name" value="GENOME ASSEMBLY, CHROMOSOME: A08"/>
    <property type="match status" value="1"/>
</dbReference>
<evidence type="ECO:0000313" key="1">
    <source>
        <dbReference type="EMBL" id="MBX36488.1"/>
    </source>
</evidence>